<gene>
    <name evidence="2" type="ORF">SAMN05444368_0426</name>
</gene>
<name>A0ABY1JBG0_9BACT</name>
<dbReference type="PANTHER" id="PTHR30522">
    <property type="entry name" value="NUCLEOSIDE TRIPHOSPHATE PYROPHOSPHOHYDROLASE"/>
    <property type="match status" value="1"/>
</dbReference>
<dbReference type="Proteomes" id="UP000185093">
    <property type="component" value="Unassembled WGS sequence"/>
</dbReference>
<reference evidence="2 3" key="1">
    <citation type="submission" date="2016-11" db="EMBL/GenBank/DDBJ databases">
        <authorList>
            <person name="Varghese N."/>
            <person name="Submissions S."/>
        </authorList>
    </citation>
    <scope>NUCLEOTIDE SEQUENCE [LARGE SCALE GENOMIC DNA]</scope>
    <source>
        <strain evidence="2 3">DSM 20664</strain>
    </source>
</reference>
<accession>A0ABY1JBG0</accession>
<dbReference type="InterPro" id="IPR048015">
    <property type="entry name" value="NTP-PPase_MazG-like_N"/>
</dbReference>
<dbReference type="CDD" id="cd11528">
    <property type="entry name" value="NTP-PPase_MazG_Nterm"/>
    <property type="match status" value="1"/>
</dbReference>
<feature type="domain" description="NTP pyrophosphohydrolase MazG-like" evidence="1">
    <location>
        <begin position="177"/>
        <end position="233"/>
    </location>
</feature>
<evidence type="ECO:0000313" key="3">
    <source>
        <dbReference type="Proteomes" id="UP000185093"/>
    </source>
</evidence>
<comment type="caution">
    <text evidence="2">The sequence shown here is derived from an EMBL/GenBank/DDBJ whole genome shotgun (WGS) entry which is preliminary data.</text>
</comment>
<evidence type="ECO:0000313" key="2">
    <source>
        <dbReference type="EMBL" id="SIN63572.1"/>
    </source>
</evidence>
<dbReference type="InterPro" id="IPR048011">
    <property type="entry name" value="NTP-PPase_MazG-like_C"/>
</dbReference>
<sequence length="273" mass="31515">MGSRRDIGESFVELVEIMAKLRAPGGCPWDRKQSLESLKEYVLEEAYELIDAIDSKDRGNICEECGDLLLQIVFVAQIASENHWFDITDVIDALCDKLRRRHPHVFGDLTVHDSEEVRRNWDMIKLQERQSKNEVRSRLTGVPRSMPALLKAFSIQERAAKAGFDWQAGDLTPLWDKIREEMDELRRAIEVGLTDEIEEEMGDLLFAVVNLSRHIGVNPEEALNKANEKFSRRFRIIEENVEKSGRGWSEYTLDELEELWQEAKERLRGSQGG</sequence>
<dbReference type="NCBIfam" id="TIGR00444">
    <property type="entry name" value="mazG"/>
    <property type="match status" value="1"/>
</dbReference>
<organism evidence="2 3">
    <name type="scientific">Acetomicrobium flavidum</name>
    <dbReference type="NCBI Taxonomy" id="49896"/>
    <lineage>
        <taxon>Bacteria</taxon>
        <taxon>Thermotogati</taxon>
        <taxon>Synergistota</taxon>
        <taxon>Synergistia</taxon>
        <taxon>Synergistales</taxon>
        <taxon>Acetomicrobiaceae</taxon>
        <taxon>Acetomicrobium</taxon>
    </lineage>
</organism>
<proteinExistence type="predicted"/>
<protein>
    <submittedName>
        <fullName evidence="2">XTP/dITP diphosphohydrolase/tetrapyrrole methylase family protein / MazG family protein/ATP diphosphatase</fullName>
    </submittedName>
</protein>
<dbReference type="InterPro" id="IPR004518">
    <property type="entry name" value="MazG-like_dom"/>
</dbReference>
<evidence type="ECO:0000259" key="1">
    <source>
        <dbReference type="Pfam" id="PF03819"/>
    </source>
</evidence>
<dbReference type="PANTHER" id="PTHR30522:SF0">
    <property type="entry name" value="NUCLEOSIDE TRIPHOSPHATE PYROPHOSPHOHYDROLASE"/>
    <property type="match status" value="1"/>
</dbReference>
<keyword evidence="3" id="KW-1185">Reference proteome</keyword>
<keyword evidence="2" id="KW-0489">Methyltransferase</keyword>
<dbReference type="GO" id="GO:0008168">
    <property type="term" value="F:methyltransferase activity"/>
    <property type="evidence" value="ECO:0007669"/>
    <property type="project" value="UniProtKB-KW"/>
</dbReference>
<dbReference type="EMBL" id="FSQZ01000001">
    <property type="protein sequence ID" value="SIN63572.1"/>
    <property type="molecule type" value="Genomic_DNA"/>
</dbReference>
<dbReference type="GO" id="GO:0032259">
    <property type="term" value="P:methylation"/>
    <property type="evidence" value="ECO:0007669"/>
    <property type="project" value="UniProtKB-KW"/>
</dbReference>
<dbReference type="Pfam" id="PF03819">
    <property type="entry name" value="MazG"/>
    <property type="match status" value="2"/>
</dbReference>
<dbReference type="RefSeq" id="WP_014806562.1">
    <property type="nucleotide sequence ID" value="NZ_DAONLC010000008.1"/>
</dbReference>
<dbReference type="SUPFAM" id="SSF101386">
    <property type="entry name" value="all-alpha NTP pyrophosphatases"/>
    <property type="match status" value="2"/>
</dbReference>
<dbReference type="InterPro" id="IPR011551">
    <property type="entry name" value="NTP_PyrPHydrolase_MazG"/>
</dbReference>
<dbReference type="Gene3D" id="1.10.287.1080">
    <property type="entry name" value="MazG-like"/>
    <property type="match status" value="2"/>
</dbReference>
<feature type="domain" description="NTP pyrophosphohydrolase MazG-like" evidence="1">
    <location>
        <begin position="33"/>
        <end position="106"/>
    </location>
</feature>
<keyword evidence="2" id="KW-0808">Transferase</keyword>
<dbReference type="NCBIfam" id="NF007113">
    <property type="entry name" value="PRK09562.1"/>
    <property type="match status" value="1"/>
</dbReference>
<dbReference type="CDD" id="cd11529">
    <property type="entry name" value="NTP-PPase_MazG_Cterm"/>
    <property type="match status" value="1"/>
</dbReference>